<accession>A0A2G5VPR2</accession>
<dbReference type="InterPro" id="IPR012885">
    <property type="entry name" value="F-box_Sdz-33"/>
</dbReference>
<sequence>MMWNDFGRKIWYQCPLRSISEHDALENLDIHLRSFLRIEKFNVIIRNDVPELSDFFLWKKSLKFDKIIVDAQFEEGGRNYSTVKMTSDNLKFLEERVPDELHLNVQTLPNRQYQIAQPISKIHLLNPSMIDVPNILQTGINSIKCQVGENAIREINQVIRKWVQGENRELEYLEFHRDEGGLLNGDLLAGVEQEWRSRFSYEETDQIFGLRPQHFIGEIARATDGRRATLVLNKNRTLLLVWTDRCIAEVERRRLDKIL</sequence>
<dbReference type="Proteomes" id="UP000230233">
    <property type="component" value="Chromosome I"/>
</dbReference>
<gene>
    <name evidence="2" type="primary">Cnig_chr_I.g3307</name>
    <name evidence="2" type="ORF">B9Z55_003307</name>
</gene>
<reference evidence="3" key="1">
    <citation type="submission" date="2017-10" db="EMBL/GenBank/DDBJ databases">
        <title>Rapid genome shrinkage in a self-fertile nematode reveals novel sperm competition proteins.</title>
        <authorList>
            <person name="Yin D."/>
            <person name="Schwarz E.M."/>
            <person name="Thomas C.G."/>
            <person name="Felde R.L."/>
            <person name="Korf I.F."/>
            <person name="Cutter A.D."/>
            <person name="Schartner C.M."/>
            <person name="Ralston E.J."/>
            <person name="Meyer B.J."/>
            <person name="Haag E.S."/>
        </authorList>
    </citation>
    <scope>NUCLEOTIDE SEQUENCE [LARGE SCALE GENOMIC DNA]</scope>
    <source>
        <strain evidence="3">JU1422</strain>
    </source>
</reference>
<organism evidence="2 3">
    <name type="scientific">Caenorhabditis nigoni</name>
    <dbReference type="NCBI Taxonomy" id="1611254"/>
    <lineage>
        <taxon>Eukaryota</taxon>
        <taxon>Metazoa</taxon>
        <taxon>Ecdysozoa</taxon>
        <taxon>Nematoda</taxon>
        <taxon>Chromadorea</taxon>
        <taxon>Rhabditida</taxon>
        <taxon>Rhabditina</taxon>
        <taxon>Rhabditomorpha</taxon>
        <taxon>Rhabditoidea</taxon>
        <taxon>Rhabditidae</taxon>
        <taxon>Peloderinae</taxon>
        <taxon>Caenorhabditis</taxon>
    </lineage>
</organism>
<feature type="domain" description="Sdz-33 F-box" evidence="1">
    <location>
        <begin position="140"/>
        <end position="175"/>
    </location>
</feature>
<proteinExistence type="predicted"/>
<protein>
    <recommendedName>
        <fullName evidence="1">Sdz-33 F-box domain-containing protein</fullName>
    </recommendedName>
</protein>
<dbReference type="EMBL" id="PDUG01000001">
    <property type="protein sequence ID" value="PIC53732.1"/>
    <property type="molecule type" value="Genomic_DNA"/>
</dbReference>
<name>A0A2G5VPR2_9PELO</name>
<dbReference type="Pfam" id="PF07735">
    <property type="entry name" value="FBA_2"/>
    <property type="match status" value="1"/>
</dbReference>
<evidence type="ECO:0000259" key="1">
    <source>
        <dbReference type="Pfam" id="PF07735"/>
    </source>
</evidence>
<comment type="caution">
    <text evidence="2">The sequence shown here is derived from an EMBL/GenBank/DDBJ whole genome shotgun (WGS) entry which is preliminary data.</text>
</comment>
<evidence type="ECO:0000313" key="3">
    <source>
        <dbReference type="Proteomes" id="UP000230233"/>
    </source>
</evidence>
<evidence type="ECO:0000313" key="2">
    <source>
        <dbReference type="EMBL" id="PIC53732.1"/>
    </source>
</evidence>
<keyword evidence="3" id="KW-1185">Reference proteome</keyword>
<dbReference type="AlphaFoldDB" id="A0A2G5VPR2"/>